<accession>A0A0N0MEJ7</accession>
<dbReference type="InterPro" id="IPR009078">
    <property type="entry name" value="Ferritin-like_SF"/>
</dbReference>
<gene>
    <name evidence="1" type="ORF">GLUCOINTEAF2_0203271</name>
</gene>
<dbReference type="SUPFAM" id="SSF47240">
    <property type="entry name" value="Ferritin-like"/>
    <property type="match status" value="1"/>
</dbReference>
<evidence type="ECO:0000313" key="2">
    <source>
        <dbReference type="Proteomes" id="UP000031553"/>
    </source>
</evidence>
<dbReference type="EMBL" id="JUFX02000230">
    <property type="protein sequence ID" value="KPH85644.1"/>
    <property type="molecule type" value="Genomic_DNA"/>
</dbReference>
<dbReference type="InterPro" id="IPR012347">
    <property type="entry name" value="Ferritin-like"/>
</dbReference>
<dbReference type="OrthoDB" id="9795056at2"/>
<dbReference type="InterPro" id="IPR010287">
    <property type="entry name" value="DUF892_YciF-like"/>
</dbReference>
<comment type="caution">
    <text evidence="1">The sequence shown here is derived from an EMBL/GenBank/DDBJ whole genome shotgun (WGS) entry which is preliminary data.</text>
</comment>
<organism evidence="1 2">
    <name type="scientific">Komagataeibacter intermedius AF2</name>
    <dbReference type="NCBI Taxonomy" id="1458464"/>
    <lineage>
        <taxon>Bacteria</taxon>
        <taxon>Pseudomonadati</taxon>
        <taxon>Pseudomonadota</taxon>
        <taxon>Alphaproteobacteria</taxon>
        <taxon>Acetobacterales</taxon>
        <taxon>Acetobacteraceae</taxon>
        <taxon>Komagataeibacter</taxon>
    </lineage>
</organism>
<dbReference type="CDD" id="cd07909">
    <property type="entry name" value="YciF"/>
    <property type="match status" value="1"/>
</dbReference>
<sequence>MGLFSKPIKTLDDLFVHTLQDIYYAENQIVKNLPTMAEEATEPELKTAFQHHLTETQEHVRRLEQVFQMHGQPVKGVTCQAMDGILAEAKDIISDCDDPEVRDAAMLSAAQAVEHYEITRYGSLIAYARQLGRADCATVLEHTLEEEKSADQKLTRIAGMSVNRHAAA</sequence>
<dbReference type="Proteomes" id="UP000031553">
    <property type="component" value="Unassembled WGS sequence"/>
</dbReference>
<dbReference type="PANTHER" id="PTHR30565">
    <property type="entry name" value="PROTEIN YCIF"/>
    <property type="match status" value="1"/>
</dbReference>
<evidence type="ECO:0000313" key="1">
    <source>
        <dbReference type="EMBL" id="KPH85644.1"/>
    </source>
</evidence>
<dbReference type="InterPro" id="IPR047114">
    <property type="entry name" value="YciF"/>
</dbReference>
<dbReference type="AlphaFoldDB" id="A0A0N0MEJ7"/>
<dbReference type="Gene3D" id="1.20.1260.10">
    <property type="match status" value="1"/>
</dbReference>
<name>A0A0N0MEJ7_9PROT</name>
<proteinExistence type="predicted"/>
<reference evidence="1 2" key="1">
    <citation type="submission" date="2015-07" db="EMBL/GenBank/DDBJ databases">
        <title>Draft Genome Sequence of Komagataeibacter intermedius Strain AF2, Isolated from Kombucha Tea.</title>
        <authorList>
            <person name="Santos R.A."/>
            <person name="Berretta A.A."/>
            <person name="Barud H.S."/>
            <person name="Ribeiro S.J."/>
            <person name="Gonzalez-Garcia L.N."/>
            <person name="Zucchi T.D."/>
            <person name="Goldman G.H."/>
            <person name="Riano-Pachon D.M."/>
        </authorList>
    </citation>
    <scope>NUCLEOTIDE SEQUENCE [LARGE SCALE GENOMIC DNA]</scope>
    <source>
        <strain evidence="1 2">AF2</strain>
    </source>
</reference>
<dbReference type="Pfam" id="PF05974">
    <property type="entry name" value="DUF892"/>
    <property type="match status" value="1"/>
</dbReference>
<protein>
    <submittedName>
        <fullName evidence="1">Uncharacterized protein</fullName>
    </submittedName>
</protein>
<dbReference type="RefSeq" id="WP_019091888.1">
    <property type="nucleotide sequence ID" value="NZ_JUFX02000230.1"/>
</dbReference>
<dbReference type="PANTHER" id="PTHR30565:SF9">
    <property type="entry name" value="PROTEIN YCIF"/>
    <property type="match status" value="1"/>
</dbReference>